<accession>A0ABY8J839</accession>
<dbReference type="InterPro" id="IPR000994">
    <property type="entry name" value="Pept_M24"/>
</dbReference>
<proteinExistence type="predicted"/>
<dbReference type="Gene3D" id="3.40.350.10">
    <property type="entry name" value="Creatinase/prolidase N-terminal domain"/>
    <property type="match status" value="1"/>
</dbReference>
<dbReference type="Gene3D" id="3.90.230.10">
    <property type="entry name" value="Creatinase/methionine aminopeptidase superfamily"/>
    <property type="match status" value="1"/>
</dbReference>
<feature type="domain" description="Creatinase N-terminal" evidence="2">
    <location>
        <begin position="1"/>
        <end position="138"/>
    </location>
</feature>
<dbReference type="Proteomes" id="UP001221597">
    <property type="component" value="Chromosome"/>
</dbReference>
<evidence type="ECO:0000259" key="2">
    <source>
        <dbReference type="Pfam" id="PF01321"/>
    </source>
</evidence>
<evidence type="ECO:0000313" key="4">
    <source>
        <dbReference type="Proteomes" id="UP001221597"/>
    </source>
</evidence>
<evidence type="ECO:0000259" key="1">
    <source>
        <dbReference type="Pfam" id="PF00557"/>
    </source>
</evidence>
<dbReference type="CDD" id="cd01066">
    <property type="entry name" value="APP_MetAP"/>
    <property type="match status" value="1"/>
</dbReference>
<protein>
    <submittedName>
        <fullName evidence="3">Xaa-Pro peptidase family protein</fullName>
    </submittedName>
</protein>
<dbReference type="SUPFAM" id="SSF55920">
    <property type="entry name" value="Creatinase/aminopeptidase"/>
    <property type="match status" value="1"/>
</dbReference>
<gene>
    <name evidence="3" type="ORF">P9989_17880</name>
</gene>
<feature type="domain" description="Peptidase M24" evidence="1">
    <location>
        <begin position="146"/>
        <end position="354"/>
    </location>
</feature>
<dbReference type="InterPro" id="IPR000587">
    <property type="entry name" value="Creatinase_N"/>
</dbReference>
<dbReference type="SUPFAM" id="SSF53092">
    <property type="entry name" value="Creatinase/prolidase N-terminal domain"/>
    <property type="match status" value="1"/>
</dbReference>
<evidence type="ECO:0000313" key="3">
    <source>
        <dbReference type="EMBL" id="WFT77031.1"/>
    </source>
</evidence>
<keyword evidence="4" id="KW-1185">Reference proteome</keyword>
<reference evidence="3 4" key="1">
    <citation type="submission" date="2023-04" db="EMBL/GenBank/DDBJ databases">
        <title>Genome sequence of Halobacillus naozhouensis KACC 21980.</title>
        <authorList>
            <person name="Kim S."/>
            <person name="Heo J."/>
            <person name="Kwon S.-W."/>
        </authorList>
    </citation>
    <scope>NUCLEOTIDE SEQUENCE [LARGE SCALE GENOMIC DNA]</scope>
    <source>
        <strain evidence="3 4">KCTC 13234</strain>
    </source>
</reference>
<dbReference type="InterPro" id="IPR050659">
    <property type="entry name" value="Peptidase_M24B"/>
</dbReference>
<dbReference type="Pfam" id="PF00557">
    <property type="entry name" value="Peptidase_M24"/>
    <property type="match status" value="1"/>
</dbReference>
<name>A0ABY8J839_9BACI</name>
<dbReference type="EMBL" id="CP121671">
    <property type="protein sequence ID" value="WFT77031.1"/>
    <property type="molecule type" value="Genomic_DNA"/>
</dbReference>
<organism evidence="3 4">
    <name type="scientific">Halobacillus naozhouensis</name>
    <dbReference type="NCBI Taxonomy" id="554880"/>
    <lineage>
        <taxon>Bacteria</taxon>
        <taxon>Bacillati</taxon>
        <taxon>Bacillota</taxon>
        <taxon>Bacilli</taxon>
        <taxon>Bacillales</taxon>
        <taxon>Bacillaceae</taxon>
        <taxon>Halobacillus</taxon>
    </lineage>
</organism>
<sequence>MEEQGVDVLFVSNPSNINYLSGYNAYSFYVVQALIVIKEHDQPIWIGRREDANGAKLTTWLDDDRIYHYTDDYLHSNTKHPMDVITDLLKKLNQDQRRIGVELGSYYFSAMNYENFKGWLPDASFIDATTLVPNVRMIKSKQELHYMRNAAANAEHAMEVGINSIREGVSENEVAADIYHAQINGAEGIDGDYPSIVPLLLSGVKTSSPHLTWDGTAFQGDEIITLELAGVHKRYHSPLARTIKLGQPNSREKRLKDAVKEGINETLAAVKPGKTCGEVAMVWSEVIKKHGFEKYDRLGYSIGLSYPPNWSEHTASIRQGNETVLQPNMTFHLIPGLWEEDCGVEFSETFVVTENGCETLADYPRELIIKEGRETTFS</sequence>
<dbReference type="Pfam" id="PF01321">
    <property type="entry name" value="Creatinase_N"/>
    <property type="match status" value="1"/>
</dbReference>
<dbReference type="PANTHER" id="PTHR46112">
    <property type="entry name" value="AMINOPEPTIDASE"/>
    <property type="match status" value="1"/>
</dbReference>
<dbReference type="InterPro" id="IPR036005">
    <property type="entry name" value="Creatinase/aminopeptidase-like"/>
</dbReference>
<dbReference type="PANTHER" id="PTHR46112:SF2">
    <property type="entry name" value="XAA-PRO AMINOPEPTIDASE P-RELATED"/>
    <property type="match status" value="1"/>
</dbReference>
<dbReference type="InterPro" id="IPR029149">
    <property type="entry name" value="Creatin/AminoP/Spt16_N"/>
</dbReference>